<name>A0A1Z4LYG1_9CYAN</name>
<dbReference type="SUPFAM" id="SSF48150">
    <property type="entry name" value="DNA-glycosylase"/>
    <property type="match status" value="1"/>
</dbReference>
<reference evidence="6 7" key="1">
    <citation type="submission" date="2017-06" db="EMBL/GenBank/DDBJ databases">
        <title>Genome sequencing of cyanobaciteial culture collection at National Institute for Environmental Studies (NIES).</title>
        <authorList>
            <person name="Hirose Y."/>
            <person name="Shimura Y."/>
            <person name="Fujisawa T."/>
            <person name="Nakamura Y."/>
            <person name="Kawachi M."/>
        </authorList>
    </citation>
    <scope>NUCLEOTIDE SEQUENCE [LARGE SCALE GENOMIC DNA]</scope>
    <source>
        <strain evidence="6 7">NIES-267</strain>
    </source>
</reference>
<dbReference type="GO" id="GO:0032993">
    <property type="term" value="C:protein-DNA complex"/>
    <property type="evidence" value="ECO:0007669"/>
    <property type="project" value="TreeGrafter"/>
</dbReference>
<accession>A0A1Z4LYG1</accession>
<dbReference type="GO" id="GO:0008725">
    <property type="term" value="F:DNA-3-methyladenine glycosylase activity"/>
    <property type="evidence" value="ECO:0007669"/>
    <property type="project" value="TreeGrafter"/>
</dbReference>
<dbReference type="CDD" id="cd00056">
    <property type="entry name" value="ENDO3c"/>
    <property type="match status" value="1"/>
</dbReference>
<dbReference type="SMART" id="SM00478">
    <property type="entry name" value="ENDO3c"/>
    <property type="match status" value="1"/>
</dbReference>
<sequence length="207" mass="23588">MNLQKPLTEEAFNQGLKELADQDRDFARILEKWGNPPKWKEDAGFSGLVRTILGQQVSVSSASATMKRLCETVVPLTPEKLLEFDDVDLKACGISRQKLTYIKELAITICRGDLDLETLASADDTSIRNQLKSIKGIGDWTVDIYLLMSLQRPDAFPKGDLGVILAYQKLKKLETRPTPDELEIIAEQWRPWRAIAARILWHYYLNR</sequence>
<dbReference type="OrthoDB" id="9785929at2"/>
<dbReference type="GO" id="GO:0032131">
    <property type="term" value="F:alkylated DNA binding"/>
    <property type="evidence" value="ECO:0007669"/>
    <property type="project" value="TreeGrafter"/>
</dbReference>
<evidence type="ECO:0000256" key="4">
    <source>
        <dbReference type="ARBA" id="ARBA00023204"/>
    </source>
</evidence>
<dbReference type="PANTHER" id="PTHR43003:SF5">
    <property type="entry name" value="DNA-3-METHYLADENINE GLYCOSYLASE"/>
    <property type="match status" value="1"/>
</dbReference>
<dbReference type="AlphaFoldDB" id="A0A1Z4LYG1"/>
<keyword evidence="7" id="KW-1185">Reference proteome</keyword>
<dbReference type="PANTHER" id="PTHR43003">
    <property type="entry name" value="DNA-3-METHYLADENINE GLYCOSYLASE"/>
    <property type="match status" value="1"/>
</dbReference>
<evidence type="ECO:0000256" key="3">
    <source>
        <dbReference type="ARBA" id="ARBA00022763"/>
    </source>
</evidence>
<dbReference type="GO" id="GO:0005737">
    <property type="term" value="C:cytoplasm"/>
    <property type="evidence" value="ECO:0007669"/>
    <property type="project" value="TreeGrafter"/>
</dbReference>
<dbReference type="GO" id="GO:0043916">
    <property type="term" value="F:DNA-7-methylguanine glycosylase activity"/>
    <property type="evidence" value="ECO:0007669"/>
    <property type="project" value="TreeGrafter"/>
</dbReference>
<evidence type="ECO:0000313" key="6">
    <source>
        <dbReference type="EMBL" id="BAY86181.1"/>
    </source>
</evidence>
<organism evidence="6 7">
    <name type="scientific">Calothrix parasitica NIES-267</name>
    <dbReference type="NCBI Taxonomy" id="1973488"/>
    <lineage>
        <taxon>Bacteria</taxon>
        <taxon>Bacillati</taxon>
        <taxon>Cyanobacteriota</taxon>
        <taxon>Cyanophyceae</taxon>
        <taxon>Nostocales</taxon>
        <taxon>Calotrichaceae</taxon>
        <taxon>Calothrix</taxon>
    </lineage>
</organism>
<dbReference type="Gene3D" id="1.10.340.30">
    <property type="entry name" value="Hypothetical protein, domain 2"/>
    <property type="match status" value="1"/>
</dbReference>
<dbReference type="Pfam" id="PF00730">
    <property type="entry name" value="HhH-GPD"/>
    <property type="match status" value="1"/>
</dbReference>
<feature type="domain" description="HhH-GPD" evidence="5">
    <location>
        <begin position="53"/>
        <end position="205"/>
    </location>
</feature>
<evidence type="ECO:0000256" key="1">
    <source>
        <dbReference type="ARBA" id="ARBA00000086"/>
    </source>
</evidence>
<dbReference type="Gene3D" id="1.10.1670.40">
    <property type="match status" value="1"/>
</dbReference>
<keyword evidence="4" id="KW-0234">DNA repair</keyword>
<dbReference type="EC" id="3.2.2.21" evidence="2"/>
<gene>
    <name evidence="6" type="ORF">NIES267_56870</name>
</gene>
<keyword evidence="3" id="KW-0227">DNA damage</keyword>
<evidence type="ECO:0000313" key="7">
    <source>
        <dbReference type="Proteomes" id="UP000218418"/>
    </source>
</evidence>
<dbReference type="InterPro" id="IPR003265">
    <property type="entry name" value="HhH-GPD_domain"/>
</dbReference>
<comment type="catalytic activity">
    <reaction evidence="1">
        <text>Hydrolysis of alkylated DNA, releasing 3-methyladenine, 3-methylguanine, 7-methylguanine and 7-methyladenine.</text>
        <dbReference type="EC" id="3.2.2.21"/>
    </reaction>
</comment>
<proteinExistence type="predicted"/>
<evidence type="ECO:0000259" key="5">
    <source>
        <dbReference type="SMART" id="SM00478"/>
    </source>
</evidence>
<dbReference type="EMBL" id="AP018227">
    <property type="protein sequence ID" value="BAY86181.1"/>
    <property type="molecule type" value="Genomic_DNA"/>
</dbReference>
<dbReference type="InterPro" id="IPR011257">
    <property type="entry name" value="DNA_glycosylase"/>
</dbReference>
<protein>
    <recommendedName>
        <fullName evidence="2">DNA-3-methyladenine glycosylase II</fullName>
        <ecNumber evidence="2">3.2.2.21</ecNumber>
    </recommendedName>
</protein>
<dbReference type="GO" id="GO:0006285">
    <property type="term" value="P:base-excision repair, AP site formation"/>
    <property type="evidence" value="ECO:0007669"/>
    <property type="project" value="TreeGrafter"/>
</dbReference>
<dbReference type="GO" id="GO:0006307">
    <property type="term" value="P:DNA alkylation repair"/>
    <property type="evidence" value="ECO:0007669"/>
    <property type="project" value="TreeGrafter"/>
</dbReference>
<dbReference type="InterPro" id="IPR051912">
    <property type="entry name" value="Alkylbase_DNA_Glycosylase/TA"/>
</dbReference>
<dbReference type="Proteomes" id="UP000218418">
    <property type="component" value="Chromosome"/>
</dbReference>
<evidence type="ECO:0000256" key="2">
    <source>
        <dbReference type="ARBA" id="ARBA00012000"/>
    </source>
</evidence>